<accession>A0A4Z0CET1</accession>
<dbReference type="RefSeq" id="WP_135248984.1">
    <property type="nucleotide sequence ID" value="NZ_SMLK01000001.1"/>
</dbReference>
<comment type="caution">
    <text evidence="1">The sequence shown here is derived from an EMBL/GenBank/DDBJ whole genome shotgun (WGS) entry which is preliminary data.</text>
</comment>
<dbReference type="EMBL" id="SMLK01000001">
    <property type="protein sequence ID" value="TFZ08899.1"/>
    <property type="molecule type" value="Genomic_DNA"/>
</dbReference>
<gene>
    <name evidence="1" type="ORF">EZ216_07085</name>
</gene>
<dbReference type="OrthoDB" id="8795257at2"/>
<dbReference type="Proteomes" id="UP000297839">
    <property type="component" value="Unassembled WGS sequence"/>
</dbReference>
<dbReference type="AlphaFoldDB" id="A0A4Z0CET1"/>
<protein>
    <submittedName>
        <fullName evidence="1">Uncharacterized protein</fullName>
    </submittedName>
</protein>
<proteinExistence type="predicted"/>
<name>A0A4Z0CET1_9BURK</name>
<organism evidence="1 2">
    <name type="scientific">Ramlibacter humi</name>
    <dbReference type="NCBI Taxonomy" id="2530451"/>
    <lineage>
        <taxon>Bacteria</taxon>
        <taxon>Pseudomonadati</taxon>
        <taxon>Pseudomonadota</taxon>
        <taxon>Betaproteobacteria</taxon>
        <taxon>Burkholderiales</taxon>
        <taxon>Comamonadaceae</taxon>
        <taxon>Ramlibacter</taxon>
    </lineage>
</organism>
<keyword evidence="2" id="KW-1185">Reference proteome</keyword>
<evidence type="ECO:0000313" key="2">
    <source>
        <dbReference type="Proteomes" id="UP000297839"/>
    </source>
</evidence>
<sequence>MPEAAFTTPEYKLFPSPRNRHREVFLHEVFVAHPYALIDLPSFDFQGKYSLFAAHRLADGKNGQLVTFELEADARKFGEKFIPD</sequence>
<reference evidence="1 2" key="1">
    <citation type="submission" date="2019-03" db="EMBL/GenBank/DDBJ databases">
        <title>Ramlibacter sp. 18x22-1, whole genome shotgun sequence.</title>
        <authorList>
            <person name="Zhang X."/>
            <person name="Feng G."/>
            <person name="Zhu H."/>
        </authorList>
    </citation>
    <scope>NUCLEOTIDE SEQUENCE [LARGE SCALE GENOMIC DNA]</scope>
    <source>
        <strain evidence="1 2">18x22-1</strain>
    </source>
</reference>
<evidence type="ECO:0000313" key="1">
    <source>
        <dbReference type="EMBL" id="TFZ08899.1"/>
    </source>
</evidence>